<dbReference type="AlphaFoldDB" id="R7V592"/>
<reference evidence="5" key="3">
    <citation type="submission" date="2015-06" db="UniProtKB">
        <authorList>
            <consortium name="EnsemblMetazoa"/>
        </authorList>
    </citation>
    <scope>IDENTIFICATION</scope>
</reference>
<keyword evidence="2" id="KW-0812">Transmembrane</keyword>
<dbReference type="OrthoDB" id="6059212at2759"/>
<dbReference type="EMBL" id="KB295062">
    <property type="protein sequence ID" value="ELU13699.1"/>
    <property type="molecule type" value="Genomic_DNA"/>
</dbReference>
<dbReference type="PANTHER" id="PTHR11339:SF386">
    <property type="entry name" value="HEMOLECTIN, ISOFORM A"/>
    <property type="match status" value="1"/>
</dbReference>
<evidence type="ECO:0000313" key="4">
    <source>
        <dbReference type="EMBL" id="ELU13699.1"/>
    </source>
</evidence>
<gene>
    <name evidence="4" type="ORF">CAPTEDRAFT_190277</name>
</gene>
<evidence type="ECO:0000256" key="1">
    <source>
        <dbReference type="ARBA" id="ARBA00023157"/>
    </source>
</evidence>
<dbReference type="GO" id="GO:0031012">
    <property type="term" value="C:extracellular matrix"/>
    <property type="evidence" value="ECO:0007669"/>
    <property type="project" value="TreeGrafter"/>
</dbReference>
<dbReference type="InterPro" id="IPR002919">
    <property type="entry name" value="TIL_dom"/>
</dbReference>
<accession>R7V592</accession>
<keyword evidence="2" id="KW-1133">Transmembrane helix</keyword>
<evidence type="ECO:0000313" key="5">
    <source>
        <dbReference type="EnsemblMetazoa" id="CapteP190277"/>
    </source>
</evidence>
<dbReference type="EnsemblMetazoa" id="CapteT190277">
    <property type="protein sequence ID" value="CapteP190277"/>
    <property type="gene ID" value="CapteG190277"/>
</dbReference>
<keyword evidence="1" id="KW-1015">Disulfide bond</keyword>
<dbReference type="SUPFAM" id="SSF57567">
    <property type="entry name" value="Serine protease inhibitors"/>
    <property type="match status" value="1"/>
</dbReference>
<keyword evidence="2" id="KW-0472">Membrane</keyword>
<dbReference type="InterPro" id="IPR036084">
    <property type="entry name" value="Ser_inhib-like_sf"/>
</dbReference>
<evidence type="ECO:0000313" key="6">
    <source>
        <dbReference type="Proteomes" id="UP000014760"/>
    </source>
</evidence>
<dbReference type="HOGENOM" id="CLU_1058618_0_0_1"/>
<feature type="domain" description="TIL" evidence="3">
    <location>
        <begin position="3"/>
        <end position="59"/>
    </location>
</feature>
<dbReference type="InterPro" id="IPR050780">
    <property type="entry name" value="Mucin_vWF_Thrombospondin_sf"/>
</dbReference>
<feature type="transmembrane region" description="Helical" evidence="2">
    <location>
        <begin position="161"/>
        <end position="178"/>
    </location>
</feature>
<dbReference type="Proteomes" id="UP000014760">
    <property type="component" value="Unassembled WGS sequence"/>
</dbReference>
<protein>
    <recommendedName>
        <fullName evidence="3">TIL domain-containing protein</fullName>
    </recommendedName>
</protein>
<evidence type="ECO:0000256" key="2">
    <source>
        <dbReference type="SAM" id="Phobius"/>
    </source>
</evidence>
<dbReference type="GO" id="GO:0005615">
    <property type="term" value="C:extracellular space"/>
    <property type="evidence" value="ECO:0007669"/>
    <property type="project" value="TreeGrafter"/>
</dbReference>
<keyword evidence="6" id="KW-1185">Reference proteome</keyword>
<dbReference type="EMBL" id="AMQN01000741">
    <property type="status" value="NOT_ANNOTATED_CDS"/>
    <property type="molecule type" value="Genomic_DNA"/>
</dbReference>
<organism evidence="4">
    <name type="scientific">Capitella teleta</name>
    <name type="common">Polychaete worm</name>
    <dbReference type="NCBI Taxonomy" id="283909"/>
    <lineage>
        <taxon>Eukaryota</taxon>
        <taxon>Metazoa</taxon>
        <taxon>Spiralia</taxon>
        <taxon>Lophotrochozoa</taxon>
        <taxon>Annelida</taxon>
        <taxon>Polychaeta</taxon>
        <taxon>Sedentaria</taxon>
        <taxon>Scolecida</taxon>
        <taxon>Capitellidae</taxon>
        <taxon>Capitella</taxon>
    </lineage>
</organism>
<evidence type="ECO:0000259" key="3">
    <source>
        <dbReference type="Pfam" id="PF01826"/>
    </source>
</evidence>
<name>R7V592_CAPTE</name>
<sequence>MECGESMEYKSCGNICMPTCSDPEGKKCGDTDGCEEGCFCKEGMTFDGLFGACYSDDICGCRVGVSYVSDDCSQHCVRACYCEAPFVLDGAECISKSTISLVIPWDNLSGIQRCLNFSASSDLVPLRLIVMQLVAWRHVARLMRYAIPWLTLQRQALSRRFLRAVFLVLLAHMQAWVVRRLFRLHFRKLVCEMQVCDGMTKLVNHRIDERACECPICTHDAVISPGDVATAAIYRLSIEEVVADWNTKKSLNDYNNYRGILCY</sequence>
<dbReference type="Gene3D" id="2.10.25.10">
    <property type="entry name" value="Laminin"/>
    <property type="match status" value="1"/>
</dbReference>
<proteinExistence type="predicted"/>
<dbReference type="PANTHER" id="PTHR11339">
    <property type="entry name" value="EXTRACELLULAR MATRIX GLYCOPROTEIN RELATED"/>
    <property type="match status" value="1"/>
</dbReference>
<dbReference type="CDD" id="cd19941">
    <property type="entry name" value="TIL"/>
    <property type="match status" value="1"/>
</dbReference>
<reference evidence="6" key="1">
    <citation type="submission" date="2012-12" db="EMBL/GenBank/DDBJ databases">
        <authorList>
            <person name="Hellsten U."/>
            <person name="Grimwood J."/>
            <person name="Chapman J.A."/>
            <person name="Shapiro H."/>
            <person name="Aerts A."/>
            <person name="Otillar R.P."/>
            <person name="Terry A.Y."/>
            <person name="Boore J.L."/>
            <person name="Simakov O."/>
            <person name="Marletaz F."/>
            <person name="Cho S.-J."/>
            <person name="Edsinger-Gonzales E."/>
            <person name="Havlak P."/>
            <person name="Kuo D.-H."/>
            <person name="Larsson T."/>
            <person name="Lv J."/>
            <person name="Arendt D."/>
            <person name="Savage R."/>
            <person name="Osoegawa K."/>
            <person name="de Jong P."/>
            <person name="Lindberg D.R."/>
            <person name="Seaver E.C."/>
            <person name="Weisblat D.A."/>
            <person name="Putnam N.H."/>
            <person name="Grigoriev I.V."/>
            <person name="Rokhsar D.S."/>
        </authorList>
    </citation>
    <scope>NUCLEOTIDE SEQUENCE</scope>
    <source>
        <strain evidence="6">I ESC-2004</strain>
    </source>
</reference>
<dbReference type="Pfam" id="PF01826">
    <property type="entry name" value="TIL"/>
    <property type="match status" value="1"/>
</dbReference>
<reference evidence="4 6" key="2">
    <citation type="journal article" date="2013" name="Nature">
        <title>Insights into bilaterian evolution from three spiralian genomes.</title>
        <authorList>
            <person name="Simakov O."/>
            <person name="Marletaz F."/>
            <person name="Cho S.J."/>
            <person name="Edsinger-Gonzales E."/>
            <person name="Havlak P."/>
            <person name="Hellsten U."/>
            <person name="Kuo D.H."/>
            <person name="Larsson T."/>
            <person name="Lv J."/>
            <person name="Arendt D."/>
            <person name="Savage R."/>
            <person name="Osoegawa K."/>
            <person name="de Jong P."/>
            <person name="Grimwood J."/>
            <person name="Chapman J.A."/>
            <person name="Shapiro H."/>
            <person name="Aerts A."/>
            <person name="Otillar R.P."/>
            <person name="Terry A.Y."/>
            <person name="Boore J.L."/>
            <person name="Grigoriev I.V."/>
            <person name="Lindberg D.R."/>
            <person name="Seaver E.C."/>
            <person name="Weisblat D.A."/>
            <person name="Putnam N.H."/>
            <person name="Rokhsar D.S."/>
        </authorList>
    </citation>
    <scope>NUCLEOTIDE SEQUENCE</scope>
    <source>
        <strain evidence="4 6">I ESC-2004</strain>
    </source>
</reference>